<dbReference type="Gene3D" id="3.40.50.200">
    <property type="entry name" value="Peptidase S8/S53 domain"/>
    <property type="match status" value="1"/>
</dbReference>
<dbReference type="Pfam" id="PF00082">
    <property type="entry name" value="Peptidase_S8"/>
    <property type="match status" value="1"/>
</dbReference>
<dbReference type="AlphaFoldDB" id="A0A558A315"/>
<keyword evidence="4" id="KW-0720">Serine protease</keyword>
<name>A0A558A315_9PSEU</name>
<reference evidence="7 8" key="1">
    <citation type="submission" date="2019-07" db="EMBL/GenBank/DDBJ databases">
        <authorList>
            <person name="Duangmal K."/>
            <person name="Teo W.F.A."/>
        </authorList>
    </citation>
    <scope>NUCLEOTIDE SEQUENCE [LARGE SCALE GENOMIC DNA]</scope>
    <source>
        <strain evidence="7 8">TBRC 6029</strain>
    </source>
</reference>
<dbReference type="InterPro" id="IPR050131">
    <property type="entry name" value="Peptidase_S8_subtilisin-like"/>
</dbReference>
<dbReference type="InterPro" id="IPR036852">
    <property type="entry name" value="Peptidase_S8/S53_dom_sf"/>
</dbReference>
<feature type="domain" description="Peptidase S8/S53" evidence="6">
    <location>
        <begin position="1"/>
        <end position="105"/>
    </location>
</feature>
<dbReference type="EMBL" id="VJWX01000681">
    <property type="protein sequence ID" value="TVT18643.1"/>
    <property type="molecule type" value="Genomic_DNA"/>
</dbReference>
<dbReference type="OrthoDB" id="9813435at2"/>
<protein>
    <submittedName>
        <fullName evidence="7">S8 family serine peptidase</fullName>
    </submittedName>
</protein>
<dbReference type="RefSeq" id="WP_144593211.1">
    <property type="nucleotide sequence ID" value="NZ_VJWX01000681.1"/>
</dbReference>
<dbReference type="PANTHER" id="PTHR43806">
    <property type="entry name" value="PEPTIDASE S8"/>
    <property type="match status" value="1"/>
</dbReference>
<dbReference type="Proteomes" id="UP000320011">
    <property type="component" value="Unassembled WGS sequence"/>
</dbReference>
<evidence type="ECO:0000259" key="6">
    <source>
        <dbReference type="Pfam" id="PF00082"/>
    </source>
</evidence>
<dbReference type="InterPro" id="IPR000209">
    <property type="entry name" value="Peptidase_S8/S53_dom"/>
</dbReference>
<comment type="caution">
    <text evidence="7">The sequence shown here is derived from an EMBL/GenBank/DDBJ whole genome shotgun (WGS) entry which is preliminary data.</text>
</comment>
<dbReference type="PROSITE" id="PS00138">
    <property type="entry name" value="SUBTILASE_SER"/>
    <property type="match status" value="1"/>
</dbReference>
<evidence type="ECO:0000256" key="4">
    <source>
        <dbReference type="ARBA" id="ARBA00022825"/>
    </source>
</evidence>
<dbReference type="PROSITE" id="PS51892">
    <property type="entry name" value="SUBTILASE"/>
    <property type="match status" value="1"/>
</dbReference>
<organism evidence="7 8">
    <name type="scientific">Amycolatopsis rhizosphaerae</name>
    <dbReference type="NCBI Taxonomy" id="2053003"/>
    <lineage>
        <taxon>Bacteria</taxon>
        <taxon>Bacillati</taxon>
        <taxon>Actinomycetota</taxon>
        <taxon>Actinomycetes</taxon>
        <taxon>Pseudonocardiales</taxon>
        <taxon>Pseudonocardiaceae</taxon>
        <taxon>Amycolatopsis</taxon>
    </lineage>
</organism>
<sequence>YSSYGLGVIGLAAPGGDGHDCVLSTVPGGGYAPLCGTSMAAPHVSGVAALIASAHPGYGPRQLREALYRTARPMPCPADYDLTGDGHQDAYCTGYTAYNGFYGHGMVDARAALTAGAGG</sequence>
<reference evidence="7 8" key="2">
    <citation type="submission" date="2019-08" db="EMBL/GenBank/DDBJ databases">
        <title>Amycolatopsis acidicola sp. nov., isolated from peat swamp forest soil.</title>
        <authorList>
            <person name="Srisuk N."/>
        </authorList>
    </citation>
    <scope>NUCLEOTIDE SEQUENCE [LARGE SCALE GENOMIC DNA]</scope>
    <source>
        <strain evidence="7 8">TBRC 6029</strain>
    </source>
</reference>
<evidence type="ECO:0000256" key="3">
    <source>
        <dbReference type="ARBA" id="ARBA00022801"/>
    </source>
</evidence>
<evidence type="ECO:0000313" key="7">
    <source>
        <dbReference type="EMBL" id="TVT18643.1"/>
    </source>
</evidence>
<dbReference type="GO" id="GO:0004252">
    <property type="term" value="F:serine-type endopeptidase activity"/>
    <property type="evidence" value="ECO:0007669"/>
    <property type="project" value="InterPro"/>
</dbReference>
<proteinExistence type="inferred from homology"/>
<keyword evidence="2" id="KW-0645">Protease</keyword>
<dbReference type="PANTHER" id="PTHR43806:SF11">
    <property type="entry name" value="CEREVISIN-RELATED"/>
    <property type="match status" value="1"/>
</dbReference>
<evidence type="ECO:0000256" key="1">
    <source>
        <dbReference type="ARBA" id="ARBA00011073"/>
    </source>
</evidence>
<gene>
    <name evidence="7" type="ORF">FNH05_35435</name>
</gene>
<dbReference type="SUPFAM" id="SSF52743">
    <property type="entry name" value="Subtilisin-like"/>
    <property type="match status" value="1"/>
</dbReference>
<dbReference type="GO" id="GO:0006508">
    <property type="term" value="P:proteolysis"/>
    <property type="evidence" value="ECO:0007669"/>
    <property type="project" value="UniProtKB-KW"/>
</dbReference>
<comment type="similarity">
    <text evidence="1 5">Belongs to the peptidase S8 family.</text>
</comment>
<comment type="caution">
    <text evidence="5">Lacks conserved residue(s) required for the propagation of feature annotation.</text>
</comment>
<keyword evidence="3" id="KW-0378">Hydrolase</keyword>
<feature type="non-terminal residue" evidence="7">
    <location>
        <position position="1"/>
    </location>
</feature>
<evidence type="ECO:0000256" key="2">
    <source>
        <dbReference type="ARBA" id="ARBA00022670"/>
    </source>
</evidence>
<keyword evidence="8" id="KW-1185">Reference proteome</keyword>
<dbReference type="InterPro" id="IPR023828">
    <property type="entry name" value="Peptidase_S8_Ser-AS"/>
</dbReference>
<evidence type="ECO:0000256" key="5">
    <source>
        <dbReference type="PROSITE-ProRule" id="PRU01240"/>
    </source>
</evidence>
<evidence type="ECO:0000313" key="8">
    <source>
        <dbReference type="Proteomes" id="UP000320011"/>
    </source>
</evidence>
<accession>A0A558A315</accession>